<evidence type="ECO:0000313" key="5">
    <source>
        <dbReference type="Proteomes" id="UP001501496"/>
    </source>
</evidence>
<evidence type="ECO:0000259" key="3">
    <source>
        <dbReference type="Pfam" id="PF16344"/>
    </source>
</evidence>
<organism evidence="4 5">
    <name type="scientific">Postechiella marina</name>
    <dbReference type="NCBI Taxonomy" id="943941"/>
    <lineage>
        <taxon>Bacteria</taxon>
        <taxon>Pseudomonadati</taxon>
        <taxon>Bacteroidota</taxon>
        <taxon>Flavobacteriia</taxon>
        <taxon>Flavobacteriales</taxon>
        <taxon>Flavobacteriaceae</taxon>
        <taxon>Postechiella</taxon>
    </lineage>
</organism>
<dbReference type="Pfam" id="PF04773">
    <property type="entry name" value="FecR"/>
    <property type="match status" value="1"/>
</dbReference>
<protein>
    <submittedName>
        <fullName evidence="4">FecR family protein</fullName>
    </submittedName>
</protein>
<evidence type="ECO:0000313" key="4">
    <source>
        <dbReference type="EMBL" id="GAA4234326.1"/>
    </source>
</evidence>
<dbReference type="InterPro" id="IPR012373">
    <property type="entry name" value="Ferrdict_sens_TM"/>
</dbReference>
<feature type="domain" description="FecR protein" evidence="2">
    <location>
        <begin position="192"/>
        <end position="282"/>
    </location>
</feature>
<evidence type="ECO:0000256" key="1">
    <source>
        <dbReference type="SAM" id="Phobius"/>
    </source>
</evidence>
<dbReference type="RefSeq" id="WP_344787364.1">
    <property type="nucleotide sequence ID" value="NZ_BAABCA010000003.1"/>
</dbReference>
<accession>A0ABP8C5Z1</accession>
<keyword evidence="5" id="KW-1185">Reference proteome</keyword>
<keyword evidence="1" id="KW-0472">Membrane</keyword>
<dbReference type="Proteomes" id="UP001501496">
    <property type="component" value="Unassembled WGS sequence"/>
</dbReference>
<feature type="transmembrane region" description="Helical" evidence="1">
    <location>
        <begin position="92"/>
        <end position="110"/>
    </location>
</feature>
<keyword evidence="1" id="KW-0812">Transmembrane</keyword>
<dbReference type="PANTHER" id="PTHR30273">
    <property type="entry name" value="PERIPLASMIC SIGNAL SENSOR AND SIGMA FACTOR ACTIVATOR FECR-RELATED"/>
    <property type="match status" value="1"/>
</dbReference>
<comment type="caution">
    <text evidence="4">The sequence shown here is derived from an EMBL/GenBank/DDBJ whole genome shotgun (WGS) entry which is preliminary data.</text>
</comment>
<dbReference type="InterPro" id="IPR032508">
    <property type="entry name" value="FecR_C"/>
</dbReference>
<dbReference type="Gene3D" id="2.60.120.1440">
    <property type="match status" value="1"/>
</dbReference>
<name>A0ABP8C5Z1_9FLAO</name>
<dbReference type="Pfam" id="PF16344">
    <property type="entry name" value="FecR_C"/>
    <property type="match status" value="1"/>
</dbReference>
<keyword evidence="1" id="KW-1133">Transmembrane helix</keyword>
<sequence length="401" mass="45865">MKNYLKYLEDDSFIDWVYNKSPESNLIWEDYLLNNSEEKELILSLKEVLLLVKPEDLKLSGKEKDRMFTQLLGQLENNEKPKKIKTIVKRSYKYAAILLLALVLSILYFTDNLKDTDKVIINDLTSESVKAIEDTQLILATGEPLLIEQKESIIDNSKLGKVILNSKDTITTAKLENKQEAERLNKLIVPFGRRSKIALSDGTIVHLNAGTKLMFPDKFMSKTRTVFLSGEAFFEVSANKEKPFVVKTIDEKLLIQVLGTKFNVSAYQSDTEIITVLTEGKVNVLENNIFKTTTTTLKPGQLASWNREHESISVKTVNTNNYTLWTSGLLYFESELVSNIVKKIERFYNVNIVFDEGVDEKNITISGKLDLNDKIEKTLENLTITTAFKFEVINEKEYMLK</sequence>
<proteinExistence type="predicted"/>
<dbReference type="PANTHER" id="PTHR30273:SF2">
    <property type="entry name" value="PROTEIN FECR"/>
    <property type="match status" value="1"/>
</dbReference>
<gene>
    <name evidence="4" type="ORF">GCM10022291_13390</name>
</gene>
<evidence type="ECO:0000259" key="2">
    <source>
        <dbReference type="Pfam" id="PF04773"/>
    </source>
</evidence>
<dbReference type="InterPro" id="IPR006860">
    <property type="entry name" value="FecR"/>
</dbReference>
<reference evidence="5" key="1">
    <citation type="journal article" date="2019" name="Int. J. Syst. Evol. Microbiol.">
        <title>The Global Catalogue of Microorganisms (GCM) 10K type strain sequencing project: providing services to taxonomists for standard genome sequencing and annotation.</title>
        <authorList>
            <consortium name="The Broad Institute Genomics Platform"/>
            <consortium name="The Broad Institute Genome Sequencing Center for Infectious Disease"/>
            <person name="Wu L."/>
            <person name="Ma J."/>
        </authorList>
    </citation>
    <scope>NUCLEOTIDE SEQUENCE [LARGE SCALE GENOMIC DNA]</scope>
    <source>
        <strain evidence="5">JCM 17630</strain>
    </source>
</reference>
<feature type="domain" description="Protein FecR C-terminal" evidence="3">
    <location>
        <begin position="330"/>
        <end position="397"/>
    </location>
</feature>
<dbReference type="Gene3D" id="3.55.50.30">
    <property type="match status" value="1"/>
</dbReference>
<dbReference type="EMBL" id="BAABCA010000003">
    <property type="protein sequence ID" value="GAA4234326.1"/>
    <property type="molecule type" value="Genomic_DNA"/>
</dbReference>